<dbReference type="RefSeq" id="WP_135119599.1">
    <property type="nucleotide sequence ID" value="NZ_SPQZ01000002.1"/>
</dbReference>
<protein>
    <recommendedName>
        <fullName evidence="3">Recombinase A</fullName>
    </recommendedName>
</protein>
<gene>
    <name evidence="1" type="ORF">E4M00_06385</name>
</gene>
<dbReference type="AlphaFoldDB" id="A0A4Y9R3D5"/>
<dbReference type="Proteomes" id="UP000298127">
    <property type="component" value="Unassembled WGS sequence"/>
</dbReference>
<sequence length="243" mass="25202">MAAAPYSPSVASAPDIDRAEDALSRVQELQARIRGMQATKLESPALPTSAAMAAVLPSGALRQGSAYSVDGSLTLAMALLAGPSASGAWCGVVGVPDFGAEAAARFGVDLERLVLVPDPGEHWLTATAALVDVLTVVVLRPPTRASDTDVARLGARLRQRGAALVVLGPWPQAEARLSISSSSWTGLGDGHGHLGAREATVTAIGRLGYDRPRSVRLWLPDGRQQFSTVELQDAAPLLQAVTA</sequence>
<comment type="caution">
    <text evidence="1">The sequence shown here is derived from an EMBL/GenBank/DDBJ whole genome shotgun (WGS) entry which is preliminary data.</text>
</comment>
<reference evidence="1 2" key="1">
    <citation type="journal article" date="2018" name="J. Microbiol.">
        <title>Leifsonia flava sp. nov., a novel actinobacterium isolated from the rhizosphere of Aquilegia viridiflora.</title>
        <authorList>
            <person name="Cai Y."/>
            <person name="Tao W.Z."/>
            <person name="Ma Y.J."/>
            <person name="Cheng J."/>
            <person name="Zhang M.Y."/>
            <person name="Zhang Y.X."/>
        </authorList>
    </citation>
    <scope>NUCLEOTIDE SEQUENCE [LARGE SCALE GENOMIC DNA]</scope>
    <source>
        <strain evidence="1 2">SYP-B2174</strain>
    </source>
</reference>
<accession>A0A4Y9R3D5</accession>
<evidence type="ECO:0000313" key="1">
    <source>
        <dbReference type="EMBL" id="TFV99121.1"/>
    </source>
</evidence>
<dbReference type="EMBL" id="SPQZ01000002">
    <property type="protein sequence ID" value="TFV99121.1"/>
    <property type="molecule type" value="Genomic_DNA"/>
</dbReference>
<organism evidence="1 2">
    <name type="scientific">Orlajensenia leifsoniae</name>
    <dbReference type="NCBI Taxonomy" id="2561933"/>
    <lineage>
        <taxon>Bacteria</taxon>
        <taxon>Bacillati</taxon>
        <taxon>Actinomycetota</taxon>
        <taxon>Actinomycetes</taxon>
        <taxon>Micrococcales</taxon>
        <taxon>Microbacteriaceae</taxon>
        <taxon>Orlajensenia</taxon>
    </lineage>
</organism>
<keyword evidence="2" id="KW-1185">Reference proteome</keyword>
<evidence type="ECO:0000313" key="2">
    <source>
        <dbReference type="Proteomes" id="UP000298127"/>
    </source>
</evidence>
<evidence type="ECO:0008006" key="3">
    <source>
        <dbReference type="Google" id="ProtNLM"/>
    </source>
</evidence>
<name>A0A4Y9R3D5_9MICO</name>
<proteinExistence type="predicted"/>